<reference evidence="2 3" key="2">
    <citation type="submission" date="2018-05" db="EMBL/GenBank/DDBJ databases">
        <authorList>
            <person name="Lanie J.A."/>
            <person name="Ng W.-L."/>
            <person name="Kazmierczak K.M."/>
            <person name="Andrzejewski T.M."/>
            <person name="Davidsen T.M."/>
            <person name="Wayne K.J."/>
            <person name="Tettelin H."/>
            <person name="Glass J.I."/>
            <person name="Rusch D."/>
            <person name="Podicherti R."/>
            <person name="Tsui H.-C.T."/>
            <person name="Winkler M.E."/>
        </authorList>
    </citation>
    <scope>NUCLEOTIDE SEQUENCE [LARGE SCALE GENOMIC DNA]</scope>
    <source>
        <strain evidence="2 3">C305</strain>
    </source>
</reference>
<dbReference type="Proteomes" id="UP000245370">
    <property type="component" value="Unassembled WGS sequence"/>
</dbReference>
<feature type="transmembrane region" description="Helical" evidence="1">
    <location>
        <begin position="330"/>
        <end position="350"/>
    </location>
</feature>
<dbReference type="AlphaFoldDB" id="A0A2U2X0N4"/>
<reference evidence="2 3" key="1">
    <citation type="submission" date="2018-05" db="EMBL/GenBank/DDBJ databases">
        <title>Brumimicrobium oceani sp. nov., isolated from coastal sediment.</title>
        <authorList>
            <person name="Kou Y."/>
        </authorList>
    </citation>
    <scope>NUCLEOTIDE SEQUENCE [LARGE SCALE GENOMIC DNA]</scope>
    <source>
        <strain evidence="2 3">C305</strain>
    </source>
</reference>
<protein>
    <recommendedName>
        <fullName evidence="4">Cytochrome C oxidase subunit I</fullName>
    </recommendedName>
</protein>
<feature type="transmembrane region" description="Helical" evidence="1">
    <location>
        <begin position="89"/>
        <end position="112"/>
    </location>
</feature>
<feature type="transmembrane region" description="Helical" evidence="1">
    <location>
        <begin position="162"/>
        <end position="184"/>
    </location>
</feature>
<proteinExistence type="predicted"/>
<feature type="transmembrane region" description="Helical" evidence="1">
    <location>
        <begin position="124"/>
        <end position="142"/>
    </location>
</feature>
<feature type="transmembrane region" description="Helical" evidence="1">
    <location>
        <begin position="66"/>
        <end position="83"/>
    </location>
</feature>
<evidence type="ECO:0000313" key="3">
    <source>
        <dbReference type="Proteomes" id="UP000245370"/>
    </source>
</evidence>
<feature type="transmembrane region" description="Helical" evidence="1">
    <location>
        <begin position="196"/>
        <end position="218"/>
    </location>
</feature>
<gene>
    <name evidence="2" type="ORF">DIT68_15405</name>
</gene>
<evidence type="ECO:0000256" key="1">
    <source>
        <dbReference type="SAM" id="Phobius"/>
    </source>
</evidence>
<feature type="transmembrane region" description="Helical" evidence="1">
    <location>
        <begin position="35"/>
        <end position="54"/>
    </location>
</feature>
<organism evidence="2 3">
    <name type="scientific">Brumimicrobium oceani</name>
    <dbReference type="NCBI Taxonomy" id="2100725"/>
    <lineage>
        <taxon>Bacteria</taxon>
        <taxon>Pseudomonadati</taxon>
        <taxon>Bacteroidota</taxon>
        <taxon>Flavobacteriia</taxon>
        <taxon>Flavobacteriales</taxon>
        <taxon>Crocinitomicaceae</taxon>
        <taxon>Brumimicrobium</taxon>
    </lineage>
</organism>
<feature type="transmembrane region" description="Helical" evidence="1">
    <location>
        <begin position="264"/>
        <end position="284"/>
    </location>
</feature>
<comment type="caution">
    <text evidence="2">The sequence shown here is derived from an EMBL/GenBank/DDBJ whole genome shotgun (WGS) entry which is preliminary data.</text>
</comment>
<keyword evidence="1" id="KW-0472">Membrane</keyword>
<keyword evidence="3" id="KW-1185">Reference proteome</keyword>
<name>A0A2U2X0N4_9FLAO</name>
<keyword evidence="1" id="KW-0812">Transmembrane</keyword>
<sequence>MFFLAAASLGLLLRYFAVSSLEFEYRYVVHAHSHVALLGWVYFALITLMGHFFLKEHVPKKVYNRIFNFTIITVLGMLVSFPFTGYALFSIIFSTLFLFASYFYAWMFFKFVPKSEKTSPSYKTIKVAVIFLLISSIGPWTIGGVMATLGPESFWYRASIYFYLHFQYNAWMILGVIGIFLKILENHEINIAPLLFKKFIFTFNISLILTFFISVLFAKPHISVYYLSVIGSLIQLVSILLFYQFIKSNYQAIGLIFKKIAWQLMRWSLLLILIKMFMQLLGSFPYTAHIISNNTYLTIGFLHWVFLGAVSMGLLALLQQAELIRLKPASIKFYILGFVFTELIIFYKPAERVLGFPYLPKYDWFLFIASLLLTIGISSILMIQFKKNE</sequence>
<accession>A0A2U2X0N4</accession>
<feature type="transmembrane region" description="Helical" evidence="1">
    <location>
        <begin position="224"/>
        <end position="243"/>
    </location>
</feature>
<dbReference type="EMBL" id="QFRJ01000019">
    <property type="protein sequence ID" value="PWH81320.1"/>
    <property type="molecule type" value="Genomic_DNA"/>
</dbReference>
<evidence type="ECO:0008006" key="4">
    <source>
        <dbReference type="Google" id="ProtNLM"/>
    </source>
</evidence>
<evidence type="ECO:0000313" key="2">
    <source>
        <dbReference type="EMBL" id="PWH81320.1"/>
    </source>
</evidence>
<feature type="transmembrane region" description="Helical" evidence="1">
    <location>
        <begin position="296"/>
        <end position="318"/>
    </location>
</feature>
<keyword evidence="1" id="KW-1133">Transmembrane helix</keyword>
<feature type="transmembrane region" description="Helical" evidence="1">
    <location>
        <begin position="362"/>
        <end position="383"/>
    </location>
</feature>